<dbReference type="InterPro" id="IPR016161">
    <property type="entry name" value="Ald_DH/histidinol_DH"/>
</dbReference>
<dbReference type="InterPro" id="IPR016163">
    <property type="entry name" value="Ald_DH_C"/>
</dbReference>
<feature type="active site" evidence="4">
    <location>
        <position position="207"/>
    </location>
</feature>
<dbReference type="InterPro" id="IPR016160">
    <property type="entry name" value="Ald_DH_CS_CYS"/>
</dbReference>
<dbReference type="Gene3D" id="3.40.309.10">
    <property type="entry name" value="Aldehyde Dehydrogenase, Chain A, domain 2"/>
    <property type="match status" value="1"/>
</dbReference>
<gene>
    <name evidence="7" type="ORF">G4D72_10720</name>
</gene>
<evidence type="ECO:0000259" key="6">
    <source>
        <dbReference type="Pfam" id="PF00171"/>
    </source>
</evidence>
<dbReference type="PROSITE" id="PS00687">
    <property type="entry name" value="ALDEHYDE_DEHYDR_GLU"/>
    <property type="match status" value="1"/>
</dbReference>
<dbReference type="InterPro" id="IPR016162">
    <property type="entry name" value="Ald_DH_N"/>
</dbReference>
<keyword evidence="8" id="KW-1185">Reference proteome</keyword>
<dbReference type="EMBL" id="JAAJBT010000006">
    <property type="protein sequence ID" value="NHM02577.1"/>
    <property type="molecule type" value="Genomic_DNA"/>
</dbReference>
<sequence>MQEIINSQKEFFITNATRSISFRISILKDLKRVLQQNEKVLSDAIYLDFNKSEFETFLTEFGFLYIEIDEAIKKIKKWSAKKSVSSSLINFPSKNYIVPEPLGVTLVISAWNYPYQLALAPAIASIAAGNTVVIKPSEVAIHSSKALRKVISENFNSDHLAVVEGGIEETSELIHSKFDKIFFTGSTQVGKIVYQAAAENLIPVTLELGGKSPAILTEDCHLKRSIQRLVWGKFLNAGQTCVAPDYVLVHQSLKNEFLKGIKEEIIFRKYAVENQNFTKIVSVKHTQRLASLLENQEIVFGGNYHIENRDFEPTLIVNPTWDSAIMQEEIFGPILPVLFYDDFNAALQLIKTKEKPLAAYLFTENSKYKSQFLSELSFGGGCINEVIMHLVNGNFGFGGVGASGIGAYHGYEGFKTFSHFKSILEKPTFFEIHLRYSQYSNRKLKWIKKILNWSKYF</sequence>
<dbReference type="InterPro" id="IPR012394">
    <property type="entry name" value="Aldehyde_DH_NAD(P)"/>
</dbReference>
<evidence type="ECO:0000256" key="3">
    <source>
        <dbReference type="PIRNR" id="PIRNR036492"/>
    </source>
</evidence>
<keyword evidence="2 3" id="KW-0560">Oxidoreductase</keyword>
<dbReference type="PANTHER" id="PTHR43570:SF16">
    <property type="entry name" value="ALDEHYDE DEHYDROGENASE TYPE III, ISOFORM Q"/>
    <property type="match status" value="1"/>
</dbReference>
<protein>
    <recommendedName>
        <fullName evidence="3">Aldehyde dehydrogenase</fullName>
    </recommendedName>
</protein>
<evidence type="ECO:0000313" key="7">
    <source>
        <dbReference type="EMBL" id="NHM02577.1"/>
    </source>
</evidence>
<evidence type="ECO:0000256" key="1">
    <source>
        <dbReference type="ARBA" id="ARBA00009986"/>
    </source>
</evidence>
<comment type="similarity">
    <text evidence="1 3 5">Belongs to the aldehyde dehydrogenase family.</text>
</comment>
<dbReference type="PANTHER" id="PTHR43570">
    <property type="entry name" value="ALDEHYDE DEHYDROGENASE"/>
    <property type="match status" value="1"/>
</dbReference>
<dbReference type="PROSITE" id="PS00070">
    <property type="entry name" value="ALDEHYDE_DEHYDR_CYS"/>
    <property type="match status" value="1"/>
</dbReference>
<dbReference type="PIRSF" id="PIRSF036492">
    <property type="entry name" value="ALDH"/>
    <property type="match status" value="1"/>
</dbReference>
<dbReference type="InterPro" id="IPR015590">
    <property type="entry name" value="Aldehyde_DH_dom"/>
</dbReference>
<evidence type="ECO:0000256" key="5">
    <source>
        <dbReference type="RuleBase" id="RU003345"/>
    </source>
</evidence>
<comment type="caution">
    <text evidence="7">The sequence shown here is derived from an EMBL/GenBank/DDBJ whole genome shotgun (WGS) entry which is preliminary data.</text>
</comment>
<proteinExistence type="inferred from homology"/>
<dbReference type="Gene3D" id="3.40.605.10">
    <property type="entry name" value="Aldehyde Dehydrogenase, Chain A, domain 1"/>
    <property type="match status" value="1"/>
</dbReference>
<reference evidence="7 8" key="1">
    <citation type="submission" date="2020-02" db="EMBL/GenBank/DDBJ databases">
        <authorList>
            <person name="Chen W.-M."/>
        </authorList>
    </citation>
    <scope>NUCLEOTIDE SEQUENCE [LARGE SCALE GENOMIC DNA]</scope>
    <source>
        <strain evidence="7 8">KDG-16</strain>
    </source>
</reference>
<organism evidence="7 8">
    <name type="scientific">Flavobacterium difficile</name>
    <dbReference type="NCBI Taxonomy" id="2709659"/>
    <lineage>
        <taxon>Bacteria</taxon>
        <taxon>Pseudomonadati</taxon>
        <taxon>Bacteroidota</taxon>
        <taxon>Flavobacteriia</taxon>
        <taxon>Flavobacteriales</taxon>
        <taxon>Flavobacteriaceae</taxon>
        <taxon>Flavobacterium</taxon>
    </lineage>
</organism>
<evidence type="ECO:0000313" key="8">
    <source>
        <dbReference type="Proteomes" id="UP000800984"/>
    </source>
</evidence>
<evidence type="ECO:0000256" key="4">
    <source>
        <dbReference type="PROSITE-ProRule" id="PRU10007"/>
    </source>
</evidence>
<evidence type="ECO:0000256" key="2">
    <source>
        <dbReference type="ARBA" id="ARBA00023002"/>
    </source>
</evidence>
<dbReference type="Proteomes" id="UP000800984">
    <property type="component" value="Unassembled WGS sequence"/>
</dbReference>
<dbReference type="Pfam" id="PF00171">
    <property type="entry name" value="Aldedh"/>
    <property type="match status" value="1"/>
</dbReference>
<accession>A0ABX0IA52</accession>
<name>A0ABX0IA52_9FLAO</name>
<dbReference type="InterPro" id="IPR029510">
    <property type="entry name" value="Ald_DH_CS_GLU"/>
</dbReference>
<feature type="domain" description="Aldehyde dehydrogenase" evidence="6">
    <location>
        <begin position="5"/>
        <end position="423"/>
    </location>
</feature>
<dbReference type="SUPFAM" id="SSF53720">
    <property type="entry name" value="ALDH-like"/>
    <property type="match status" value="1"/>
</dbReference>